<organism evidence="1 2">
    <name type="scientific">Aliiroseovarius halocynthiae</name>
    <dbReference type="NCBI Taxonomy" id="985055"/>
    <lineage>
        <taxon>Bacteria</taxon>
        <taxon>Pseudomonadati</taxon>
        <taxon>Pseudomonadota</taxon>
        <taxon>Alphaproteobacteria</taxon>
        <taxon>Rhodobacterales</taxon>
        <taxon>Paracoccaceae</taxon>
        <taxon>Aliiroseovarius</taxon>
    </lineage>
</organism>
<dbReference type="InterPro" id="IPR019587">
    <property type="entry name" value="Polyketide_cyclase/dehydratase"/>
</dbReference>
<protein>
    <submittedName>
        <fullName evidence="1">SRPBCC family protein</fullName>
    </submittedName>
</protein>
<gene>
    <name evidence="1" type="ORF">FIL88_01025</name>
</gene>
<dbReference type="SUPFAM" id="SSF55961">
    <property type="entry name" value="Bet v1-like"/>
    <property type="match status" value="1"/>
</dbReference>
<proteinExistence type="predicted"/>
<comment type="caution">
    <text evidence="1">The sequence shown here is derived from an EMBL/GenBank/DDBJ whole genome shotgun (WGS) entry which is preliminary data.</text>
</comment>
<dbReference type="AlphaFoldDB" id="A0A545SYE0"/>
<evidence type="ECO:0000313" key="2">
    <source>
        <dbReference type="Proteomes" id="UP000315816"/>
    </source>
</evidence>
<evidence type="ECO:0000313" key="1">
    <source>
        <dbReference type="EMBL" id="TQV69985.1"/>
    </source>
</evidence>
<dbReference type="Proteomes" id="UP000315816">
    <property type="component" value="Unassembled WGS sequence"/>
</dbReference>
<accession>A0A545SYE0</accession>
<dbReference type="OrthoDB" id="4618973at2"/>
<dbReference type="RefSeq" id="WP_142851966.1">
    <property type="nucleotide sequence ID" value="NZ_FXWW01000001.1"/>
</dbReference>
<dbReference type="Pfam" id="PF10604">
    <property type="entry name" value="Polyketide_cyc2"/>
    <property type="match status" value="1"/>
</dbReference>
<keyword evidence="2" id="KW-1185">Reference proteome</keyword>
<dbReference type="InterPro" id="IPR023393">
    <property type="entry name" value="START-like_dom_sf"/>
</dbReference>
<dbReference type="CDD" id="cd07821">
    <property type="entry name" value="PYR_PYL_RCAR_like"/>
    <property type="match status" value="1"/>
</dbReference>
<name>A0A545SYE0_9RHOB</name>
<sequence>MKLIKVIAVGAVIAVVLLIGLSQIGGQMTTLHHQIKIDAPQELVFATLADLETVDDYNPHVQTAKYISENRTGVGASRECFLGAQGTVLERVTAVEDGKSISMEMYEHNWPLKYMRWTTRLETEGDSTLVSQTLEYEMKFGLLGALMDRLMMRGKMDSTMNEVFNSMRDYIEKIPV</sequence>
<dbReference type="EMBL" id="VICH01000002">
    <property type="protein sequence ID" value="TQV69985.1"/>
    <property type="molecule type" value="Genomic_DNA"/>
</dbReference>
<dbReference type="Gene3D" id="3.30.530.20">
    <property type="match status" value="1"/>
</dbReference>
<reference evidence="1 2" key="1">
    <citation type="submission" date="2019-06" db="EMBL/GenBank/DDBJ databases">
        <title>A novel species of marine bacteria.</title>
        <authorList>
            <person name="Wang Y."/>
        </authorList>
    </citation>
    <scope>NUCLEOTIDE SEQUENCE [LARGE SCALE GENOMIC DNA]</scope>
    <source>
        <strain evidence="1 2">MA1-10</strain>
    </source>
</reference>